<dbReference type="Pfam" id="PF17921">
    <property type="entry name" value="Integrase_H2C2"/>
    <property type="match status" value="1"/>
</dbReference>
<keyword evidence="5" id="KW-0255">Endonuclease</keyword>
<evidence type="ECO:0000256" key="2">
    <source>
        <dbReference type="ARBA" id="ARBA00022679"/>
    </source>
</evidence>
<organism evidence="15 16">
    <name type="scientific">Adineta steineri</name>
    <dbReference type="NCBI Taxonomy" id="433720"/>
    <lineage>
        <taxon>Eukaryota</taxon>
        <taxon>Metazoa</taxon>
        <taxon>Spiralia</taxon>
        <taxon>Gnathifera</taxon>
        <taxon>Rotifera</taxon>
        <taxon>Eurotatoria</taxon>
        <taxon>Bdelloidea</taxon>
        <taxon>Adinetida</taxon>
        <taxon>Adinetidae</taxon>
        <taxon>Adineta</taxon>
    </lineage>
</organism>
<dbReference type="Pfam" id="PF03732">
    <property type="entry name" value="Retrotrans_gag"/>
    <property type="match status" value="1"/>
</dbReference>
<dbReference type="CDD" id="cd09274">
    <property type="entry name" value="RNase_HI_RT_Ty3"/>
    <property type="match status" value="1"/>
</dbReference>
<dbReference type="Gene3D" id="1.10.340.70">
    <property type="match status" value="1"/>
</dbReference>
<dbReference type="Pfam" id="PF00665">
    <property type="entry name" value="rve"/>
    <property type="match status" value="1"/>
</dbReference>
<dbReference type="InterPro" id="IPR001584">
    <property type="entry name" value="Integrase_cat-core"/>
</dbReference>
<dbReference type="Pfam" id="PF00078">
    <property type="entry name" value="RVT_1"/>
    <property type="match status" value="1"/>
</dbReference>
<dbReference type="FunFam" id="3.30.70.270:FF:000020">
    <property type="entry name" value="Transposon Tf2-6 polyprotein-like Protein"/>
    <property type="match status" value="1"/>
</dbReference>
<dbReference type="PANTHER" id="PTHR37984:SF5">
    <property type="entry name" value="PROTEIN NYNRIN-LIKE"/>
    <property type="match status" value="1"/>
</dbReference>
<keyword evidence="8" id="KW-0694">RNA-binding</keyword>
<evidence type="ECO:0000256" key="9">
    <source>
        <dbReference type="ARBA" id="ARBA00022908"/>
    </source>
</evidence>
<dbReference type="FunFam" id="3.10.10.10:FF:000007">
    <property type="entry name" value="Retrovirus-related Pol polyprotein from transposon 17.6-like Protein"/>
    <property type="match status" value="1"/>
</dbReference>
<dbReference type="SUPFAM" id="SSF50630">
    <property type="entry name" value="Acid proteases"/>
    <property type="match status" value="1"/>
</dbReference>
<feature type="domain" description="Reverse transcriptase" evidence="13">
    <location>
        <begin position="1035"/>
        <end position="1214"/>
    </location>
</feature>
<dbReference type="OrthoDB" id="425619at2759"/>
<keyword evidence="1" id="KW-0645">Protease</keyword>
<dbReference type="GO" id="GO:0004519">
    <property type="term" value="F:endonuclease activity"/>
    <property type="evidence" value="ECO:0007669"/>
    <property type="project" value="UniProtKB-KW"/>
</dbReference>
<feature type="domain" description="Integrase catalytic" evidence="14">
    <location>
        <begin position="1614"/>
        <end position="1774"/>
    </location>
</feature>
<keyword evidence="2" id="KW-0808">Transferase</keyword>
<evidence type="ECO:0000256" key="5">
    <source>
        <dbReference type="ARBA" id="ARBA00022759"/>
    </source>
</evidence>
<dbReference type="SUPFAM" id="SSF53098">
    <property type="entry name" value="Ribonuclease H-like"/>
    <property type="match status" value="1"/>
</dbReference>
<dbReference type="InterPro" id="IPR043502">
    <property type="entry name" value="DNA/RNA_pol_sf"/>
</dbReference>
<evidence type="ECO:0000256" key="11">
    <source>
        <dbReference type="ARBA" id="ARBA00023268"/>
    </source>
</evidence>
<dbReference type="SUPFAM" id="SSF57924">
    <property type="entry name" value="Inhibitor of apoptosis (IAP) repeat"/>
    <property type="match status" value="3"/>
</dbReference>
<dbReference type="InterPro" id="IPR050951">
    <property type="entry name" value="Retrovirus_Pol_polyprotein"/>
</dbReference>
<dbReference type="GO" id="GO:0015074">
    <property type="term" value="P:DNA integration"/>
    <property type="evidence" value="ECO:0007669"/>
    <property type="project" value="UniProtKB-KW"/>
</dbReference>
<dbReference type="InterPro" id="IPR000477">
    <property type="entry name" value="RT_dom"/>
</dbReference>
<dbReference type="PROSITE" id="PS50994">
    <property type="entry name" value="INTEGRASE"/>
    <property type="match status" value="1"/>
</dbReference>
<reference evidence="15" key="1">
    <citation type="submission" date="2021-02" db="EMBL/GenBank/DDBJ databases">
        <authorList>
            <person name="Nowell W R."/>
        </authorList>
    </citation>
    <scope>NUCLEOTIDE SEQUENCE</scope>
</reference>
<dbReference type="InterPro" id="IPR001370">
    <property type="entry name" value="BIR_rpt"/>
</dbReference>
<dbReference type="CDD" id="cd01647">
    <property type="entry name" value="RT_LTR"/>
    <property type="match status" value="1"/>
</dbReference>
<gene>
    <name evidence="15" type="ORF">VCS650_LOCUS25188</name>
</gene>
<dbReference type="GO" id="GO:0003723">
    <property type="term" value="F:RNA binding"/>
    <property type="evidence" value="ECO:0007669"/>
    <property type="project" value="UniProtKB-KW"/>
</dbReference>
<dbReference type="FunFam" id="3.10.20.370:FF:000001">
    <property type="entry name" value="Retrovirus-related Pol polyprotein from transposon 17.6-like protein"/>
    <property type="match status" value="1"/>
</dbReference>
<dbReference type="SMART" id="SM00238">
    <property type="entry name" value="BIR"/>
    <property type="match status" value="3"/>
</dbReference>
<dbReference type="FunFam" id="3.30.420.10:FF:000032">
    <property type="entry name" value="Retrovirus-related Pol polyprotein from transposon 297-like Protein"/>
    <property type="match status" value="1"/>
</dbReference>
<evidence type="ECO:0000313" key="15">
    <source>
        <dbReference type="EMBL" id="CAF1193359.1"/>
    </source>
</evidence>
<dbReference type="PROSITE" id="PS00141">
    <property type="entry name" value="ASP_PROTEASE"/>
    <property type="match status" value="1"/>
</dbReference>
<dbReference type="InterPro" id="IPR043128">
    <property type="entry name" value="Rev_trsase/Diguanyl_cyclase"/>
</dbReference>
<proteinExistence type="predicted"/>
<dbReference type="Gene3D" id="1.10.1170.10">
    <property type="entry name" value="Inhibitor Of Apoptosis Protein (2mihbC-IAP-1), Chain A"/>
    <property type="match status" value="3"/>
</dbReference>
<name>A0A814VV69_9BILA</name>
<dbReference type="Gene3D" id="3.30.70.270">
    <property type="match status" value="2"/>
</dbReference>
<keyword evidence="3" id="KW-0548">Nucleotidyltransferase</keyword>
<accession>A0A814VV69</accession>
<dbReference type="CDD" id="cd00303">
    <property type="entry name" value="retropepsin_like"/>
    <property type="match status" value="1"/>
</dbReference>
<keyword evidence="10" id="KW-0695">RNA-directed DNA polymerase</keyword>
<dbReference type="InterPro" id="IPR021109">
    <property type="entry name" value="Peptidase_aspartic_dom_sf"/>
</dbReference>
<sequence>MCQELKNRNVHSTASMIAAGWTYMNANNTAYCRICGLKVSEWTKEMDPFVVHAEQSPSCLFIQSKNTDELSSSPVSTTDNQEKPIKRRKIDSEKENFLAEIETLKKIRRRTFSHWHYGQGVTAAQMISAGFFSCNVGDRVICLYCNLICQQWTSGIDDPEEVHCTLAPQCPYVRSMLKLRQTNAISIVNENYTNNSTGQLQTSNNLRCNEIVHTSAYHTNYAEIPKRLESFTSWPQESLPSVDDFVRAGFFYTGTKTIVTCFYCNGSLQNWGTKDNPTVEHARWFPSCAYAKQLCGDDLYEKIQESKRRFQKRNEENQSKRKHNDSSTNHSRVLVPDENTLSRLVAARLDLPISQRLLSQNFKLTVIKRCWEDQLRLKQDDFVSDTDLLIACIVLQKQIIHINGNKENIIIPSMRMKLIREKEQNPTVTDEQSNLSSSMVSTEELPAESQFNTKDMITSKQTNNLTDPYQQHIVYQAQLYQFNMDEKLTISLLTSSSDKLPKFSGKNSENVIKWLTKITNELNVFKLSDAQKLLMIPLVLLDDARQWYVNNLDAVKDWTTFTREIQNAFSSPVHRSLAIKQIGNRVQALEETVLHYYHEMMELCDMIDHEMKDEMKVGYLLAGIKLSLQKEVMRRNPRNPNEFLTVAQAEEKLDLSINVQTSYDSTLITDSLSAFKPQIKSSLPYKSTNTQKSIRCFNSGANDGTALVNVHHPSLIIIPTWINNMKINGMVDTGATSSLITTSTVNKLKLQQKIILQSGEVILGDSRTKIMQYGRIYLRLKIDEVEFGIEAIVVDQLTNELILGVDFLRKFQVEINVAQQYLILQNQQQRIYTKFGGLNNVRLTQQYTIFPRCKRVVDAVVDGIIDNKDMYLKVMTLKQQQAARIRLCDGLVDINNGYVQVTIYNPTSQSVILQKAMVIGEVDVLKTGECCSVLESTNTMEDFNVDQNPKDNPIPINKIVDSLTHHLLDNNEYYQQIYQLVEQNKVLFDISQHRTIKATIHHVINTGDHAPISAKPYFKTIEQRKNIQHEVDKMLRAGIAIPSTSEWSSPVVLLTKPDGTFRFIIDYRKLNVITKKDVFPQPSIEELVQRLGGHAWFTKIDMKAGYHQIPIQHKDKEKTAFVTQDGLYQFEVLPMGLTNAPASFQRLMHNIIGYNRWDYTCVYLDDVIIFSNSFEQHMNHLQEIFQILKDHNFTLNPNKCSIAQQSIEFLSHTITQDSIVPLKERIQAILNIPQPTTLAQANKFIGKIGWYRKFIPKFSSIAAPIHRVTNKIKSKRKDFFWGTEQIEAADKLKEILTTQPLVLKYPHPTAQFILSTDASDYAIGGTLKQIINGQTHYNYFLSRLLSDTEKRYSTIEREALAIFWCLNKLQQYLGGRDVLIITDHKPLQQFHIKMKINSKRINDWLIKNQEILSQIIEVQYRKGSQHGDADGMSRPDLQDSMETLNAITRSMTKINDQSLLSSNKDILDPPHNNSRSITTSPTFDFSLARISAEQQTDPYLSNIWKQSLENKWDDNRYMVENKVLYKVVQPTSMKTQLKLICIPKSMQLEVIQCYHDHPTGAHFGINRTWFKVRQVCYWPRMKEIINNYIRSCEKCAKYNVRRSKPPGHLNPIEYPQGPLELVSMDFWGPTPQYSTNGNKYVLVITDYYTKYVVATPLPNNTAITTAKCFVEHFIFKFGTPRRLITDQGVHFNNELMKNVTELLGTNHIQATAYHPQSNGLTERFNSTFHTQLAKFQNDDLSDWDEFLGAVTYAYNTGIQSTTKYSPFQLMFGRRPVLPLDHTSTVTHFDRPNDYWRKLMKWMNIYKKTAQQQIQLQQQRTKQRFDAHRTDHQFQINDLVWWKLPGIRGKFQQRFSGPFIIIKSQHPSYTIQDSETTAIKHVHVSDLKLVYPRC</sequence>
<dbReference type="InterPro" id="IPR001969">
    <property type="entry name" value="Aspartic_peptidase_AS"/>
</dbReference>
<dbReference type="PROSITE" id="PS50878">
    <property type="entry name" value="RT_POL"/>
    <property type="match status" value="1"/>
</dbReference>
<dbReference type="FunFam" id="1.10.340.70:FF:000001">
    <property type="entry name" value="Retrovirus-related Pol polyprotein from transposon gypsy-like Protein"/>
    <property type="match status" value="1"/>
</dbReference>
<evidence type="ECO:0000256" key="6">
    <source>
        <dbReference type="ARBA" id="ARBA00022801"/>
    </source>
</evidence>
<evidence type="ECO:0000259" key="14">
    <source>
        <dbReference type="PROSITE" id="PS50994"/>
    </source>
</evidence>
<keyword evidence="4" id="KW-0540">Nuclease</keyword>
<dbReference type="Pfam" id="PF00653">
    <property type="entry name" value="BIR"/>
    <property type="match status" value="3"/>
</dbReference>
<dbReference type="PANTHER" id="PTHR37984">
    <property type="entry name" value="PROTEIN CBG26694"/>
    <property type="match status" value="1"/>
</dbReference>
<dbReference type="InterPro" id="IPR041588">
    <property type="entry name" value="Integrase_H2C2"/>
</dbReference>
<evidence type="ECO:0000259" key="13">
    <source>
        <dbReference type="PROSITE" id="PS50878"/>
    </source>
</evidence>
<dbReference type="GO" id="GO:0004190">
    <property type="term" value="F:aspartic-type endopeptidase activity"/>
    <property type="evidence" value="ECO:0007669"/>
    <property type="project" value="InterPro"/>
</dbReference>
<keyword evidence="11" id="KW-0511">Multifunctional enzyme</keyword>
<keyword evidence="9" id="KW-0229">DNA integration</keyword>
<dbReference type="Gene3D" id="3.30.420.10">
    <property type="entry name" value="Ribonuclease H-like superfamily/Ribonuclease H"/>
    <property type="match status" value="1"/>
</dbReference>
<evidence type="ECO:0000256" key="3">
    <source>
        <dbReference type="ARBA" id="ARBA00022695"/>
    </source>
</evidence>
<dbReference type="EMBL" id="CAJNON010000320">
    <property type="protein sequence ID" value="CAF1193359.1"/>
    <property type="molecule type" value="Genomic_DNA"/>
</dbReference>
<keyword evidence="7" id="KW-0460">Magnesium</keyword>
<evidence type="ECO:0000256" key="8">
    <source>
        <dbReference type="ARBA" id="ARBA00022884"/>
    </source>
</evidence>
<dbReference type="Gene3D" id="3.10.10.10">
    <property type="entry name" value="HIV Type 1 Reverse Transcriptase, subunit A, domain 1"/>
    <property type="match status" value="1"/>
</dbReference>
<dbReference type="Pfam" id="PF13975">
    <property type="entry name" value="gag-asp_proteas"/>
    <property type="match status" value="1"/>
</dbReference>
<dbReference type="GO" id="GO:0003964">
    <property type="term" value="F:RNA-directed DNA polymerase activity"/>
    <property type="evidence" value="ECO:0007669"/>
    <property type="project" value="UniProtKB-KW"/>
</dbReference>
<dbReference type="PROSITE" id="PS50143">
    <property type="entry name" value="BIR_REPEAT_2"/>
    <property type="match status" value="3"/>
</dbReference>
<dbReference type="CDD" id="cd00022">
    <property type="entry name" value="BIR"/>
    <property type="match status" value="2"/>
</dbReference>
<dbReference type="InterPro" id="IPR036397">
    <property type="entry name" value="RNaseH_sf"/>
</dbReference>
<evidence type="ECO:0000256" key="12">
    <source>
        <dbReference type="SAM" id="MobiDB-lite"/>
    </source>
</evidence>
<comment type="caution">
    <text evidence="15">The sequence shown here is derived from an EMBL/GenBank/DDBJ whole genome shotgun (WGS) entry which is preliminary data.</text>
</comment>
<dbReference type="SUPFAM" id="SSF56672">
    <property type="entry name" value="DNA/RNA polymerases"/>
    <property type="match status" value="1"/>
</dbReference>
<evidence type="ECO:0000256" key="4">
    <source>
        <dbReference type="ARBA" id="ARBA00022722"/>
    </source>
</evidence>
<dbReference type="GO" id="GO:0006508">
    <property type="term" value="P:proteolysis"/>
    <property type="evidence" value="ECO:0007669"/>
    <property type="project" value="UniProtKB-KW"/>
</dbReference>
<dbReference type="Gene3D" id="2.40.70.10">
    <property type="entry name" value="Acid Proteases"/>
    <property type="match status" value="1"/>
</dbReference>
<keyword evidence="6" id="KW-0378">Hydrolase</keyword>
<feature type="compositionally biased region" description="Basic and acidic residues" evidence="12">
    <location>
        <begin position="309"/>
        <end position="319"/>
    </location>
</feature>
<evidence type="ECO:0008006" key="17">
    <source>
        <dbReference type="Google" id="ProtNLM"/>
    </source>
</evidence>
<dbReference type="Proteomes" id="UP000663891">
    <property type="component" value="Unassembled WGS sequence"/>
</dbReference>
<dbReference type="InterPro" id="IPR005162">
    <property type="entry name" value="Retrotrans_gag_dom"/>
</dbReference>
<feature type="region of interest" description="Disordered" evidence="12">
    <location>
        <begin position="309"/>
        <end position="332"/>
    </location>
</feature>
<dbReference type="InterPro" id="IPR012337">
    <property type="entry name" value="RNaseH-like_sf"/>
</dbReference>
<evidence type="ECO:0000256" key="7">
    <source>
        <dbReference type="ARBA" id="ARBA00022842"/>
    </source>
</evidence>
<evidence type="ECO:0000256" key="10">
    <source>
        <dbReference type="ARBA" id="ARBA00022918"/>
    </source>
</evidence>
<protein>
    <recommendedName>
        <fullName evidence="17">Endonuclease</fullName>
    </recommendedName>
</protein>
<dbReference type="InterPro" id="IPR041577">
    <property type="entry name" value="RT_RNaseH_2"/>
</dbReference>
<dbReference type="Pfam" id="PF17919">
    <property type="entry name" value="RT_RNaseH_2"/>
    <property type="match status" value="1"/>
</dbReference>
<evidence type="ECO:0000256" key="1">
    <source>
        <dbReference type="ARBA" id="ARBA00022670"/>
    </source>
</evidence>
<evidence type="ECO:0000313" key="16">
    <source>
        <dbReference type="Proteomes" id="UP000663891"/>
    </source>
</evidence>